<evidence type="ECO:0000256" key="2">
    <source>
        <dbReference type="SAM" id="MobiDB-lite"/>
    </source>
</evidence>
<evidence type="ECO:0000313" key="5">
    <source>
        <dbReference type="Proteomes" id="UP000606921"/>
    </source>
</evidence>
<keyword evidence="5" id="KW-1185">Reference proteome</keyword>
<feature type="compositionally biased region" description="Basic and acidic residues" evidence="2">
    <location>
        <begin position="131"/>
        <end position="149"/>
    </location>
</feature>
<dbReference type="InterPro" id="IPR025232">
    <property type="entry name" value="DUF4174"/>
</dbReference>
<accession>A0ABN7JNS6</accession>
<dbReference type="RefSeq" id="WP_142520943.1">
    <property type="nucleotide sequence ID" value="NZ_CABFWF030000010.1"/>
</dbReference>
<evidence type="ECO:0000259" key="3">
    <source>
        <dbReference type="Pfam" id="PF13778"/>
    </source>
</evidence>
<gene>
    <name evidence="4" type="ORF">REJC140_03041</name>
</gene>
<evidence type="ECO:0000313" key="4">
    <source>
        <dbReference type="EMBL" id="CAD7032344.1"/>
    </source>
</evidence>
<sequence length="149" mass="16143">MLQSLLAEIFGAVPAPQAGSVARVAPDKRALVIFEDNLAPVRKWQTDLLKVDQDALREMDTVVLCIAADGEPSMVNGQPQALPVADLRRELQADGGKFELFLVERDGTVILRSDVPLTVADLKKALSATSGEKKGFERSAIDATREEET</sequence>
<name>A0ABN7JNS6_9HYPH</name>
<feature type="domain" description="DUF4174" evidence="3">
    <location>
        <begin position="26"/>
        <end position="122"/>
    </location>
</feature>
<keyword evidence="1" id="KW-0732">Signal</keyword>
<proteinExistence type="predicted"/>
<evidence type="ECO:0000256" key="1">
    <source>
        <dbReference type="ARBA" id="ARBA00022729"/>
    </source>
</evidence>
<dbReference type="EMBL" id="CABFWF030000010">
    <property type="protein sequence ID" value="CAD7032344.1"/>
    <property type="molecule type" value="Genomic_DNA"/>
</dbReference>
<dbReference type="Proteomes" id="UP000606921">
    <property type="component" value="Unassembled WGS sequence"/>
</dbReference>
<organism evidence="4 5">
    <name type="scientific">Pseudorhizobium endolithicum</name>
    <dbReference type="NCBI Taxonomy" id="1191678"/>
    <lineage>
        <taxon>Bacteria</taxon>
        <taxon>Pseudomonadati</taxon>
        <taxon>Pseudomonadota</taxon>
        <taxon>Alphaproteobacteria</taxon>
        <taxon>Hyphomicrobiales</taxon>
        <taxon>Rhizobiaceae</taxon>
        <taxon>Rhizobium/Agrobacterium group</taxon>
        <taxon>Pseudorhizobium</taxon>
    </lineage>
</organism>
<reference evidence="4 5" key="1">
    <citation type="submission" date="2020-11" db="EMBL/GenBank/DDBJ databases">
        <authorList>
            <person name="Lassalle F."/>
        </authorList>
    </citation>
    <scope>NUCLEOTIDE SEQUENCE [LARGE SCALE GENOMIC DNA]</scope>
    <source>
        <strain evidence="4 5">JC140</strain>
    </source>
</reference>
<comment type="caution">
    <text evidence="4">The sequence shown here is derived from an EMBL/GenBank/DDBJ whole genome shotgun (WGS) entry which is preliminary data.</text>
</comment>
<dbReference type="Pfam" id="PF13778">
    <property type="entry name" value="DUF4174"/>
    <property type="match status" value="1"/>
</dbReference>
<feature type="region of interest" description="Disordered" evidence="2">
    <location>
        <begin position="130"/>
        <end position="149"/>
    </location>
</feature>
<protein>
    <recommendedName>
        <fullName evidence="3">DUF4174 domain-containing protein</fullName>
    </recommendedName>
</protein>